<proteinExistence type="predicted"/>
<dbReference type="PANTHER" id="PTHR24369:SF210">
    <property type="entry name" value="CHAOPTIN-RELATED"/>
    <property type="match status" value="1"/>
</dbReference>
<dbReference type="InterPro" id="IPR001611">
    <property type="entry name" value="Leu-rich_rpt"/>
</dbReference>
<dbReference type="InterPro" id="IPR032675">
    <property type="entry name" value="LRR_dom_sf"/>
</dbReference>
<dbReference type="PANTHER" id="PTHR24369">
    <property type="entry name" value="ANTIGEN BSP, PUTATIVE-RELATED"/>
    <property type="match status" value="1"/>
</dbReference>
<reference evidence="5" key="1">
    <citation type="submission" date="2022-03" db="EMBL/GenBank/DDBJ databases">
        <authorList>
            <person name="Lindestad O."/>
        </authorList>
    </citation>
    <scope>NUCLEOTIDE SEQUENCE</scope>
</reference>
<evidence type="ECO:0000256" key="4">
    <source>
        <dbReference type="SAM" id="SignalP"/>
    </source>
</evidence>
<evidence type="ECO:0000256" key="2">
    <source>
        <dbReference type="ARBA" id="ARBA00022729"/>
    </source>
</evidence>
<keyword evidence="3" id="KW-0677">Repeat</keyword>
<dbReference type="InterPro" id="IPR050541">
    <property type="entry name" value="LRR_TM_domain-containing"/>
</dbReference>
<feature type="chain" id="PRO_5035890997" evidence="4">
    <location>
        <begin position="20"/>
        <end position="595"/>
    </location>
</feature>
<dbReference type="EMBL" id="CAKXAJ010025901">
    <property type="protein sequence ID" value="CAH2245256.1"/>
    <property type="molecule type" value="Genomic_DNA"/>
</dbReference>
<sequence>MASWGILTLICVAFIFVEGRRFHQKRETKTHICDQISTNKIQCFCIKDSHHHDAIRSADCYLTVDGVTNEDPIWNEFEDLENATKISLSNTRGIVIKYIPKTALQHTKALSKIEVKYGNIEVIEPYAFSNLSSIKGITLTDNQIKVLKPNAFAHLKYCATIGLDTNLIVEINRDVFIDLPWLEKIYLTSNKITTIHDKAFVHLSNLRELEINRNNLFSLNSETFSGLEKLEKLDMSGNSLEVIGDNTFAPLKNLRMLNLEGNKIQMLDEKAFNGLRKLQFLTLAQNVLTDIDNPKTFEALQSLIQLNLKGNKLQALKSEVMAPILNNFFSNISSLNVEDNKFTCDCRLDWFVALMNETQSANLKLSIENLKCIPSADLKDKWMKAMETEKTPAQDADYVEANGAGGDYEYYDETQLNGQLFYTDLRLLLNCFKNLNNKPIFTKKATLTSLKPSTKEFAEIVNFSTTRASMTNIPMELSAGTTPKVINKGVLDLSIEPSTIGMETIQRNDNDILMHKEKKQNLYTTSRLATVSAKPLESKVYYDQQMSSDEAQPEKIKAQRSVNGIENTRDYAENNARRNVGYVFMITLLCFKHMF</sequence>
<dbReference type="SUPFAM" id="SSF52058">
    <property type="entry name" value="L domain-like"/>
    <property type="match status" value="1"/>
</dbReference>
<keyword evidence="2 4" id="KW-0732">Signal</keyword>
<dbReference type="SMART" id="SM00369">
    <property type="entry name" value="LRR_TYP"/>
    <property type="match status" value="7"/>
</dbReference>
<dbReference type="InterPro" id="IPR003591">
    <property type="entry name" value="Leu-rich_rpt_typical-subtyp"/>
</dbReference>
<dbReference type="Gene3D" id="3.80.10.10">
    <property type="entry name" value="Ribonuclease Inhibitor"/>
    <property type="match status" value="1"/>
</dbReference>
<comment type="caution">
    <text evidence="5">The sequence shown here is derived from an EMBL/GenBank/DDBJ whole genome shotgun (WGS) entry which is preliminary data.</text>
</comment>
<keyword evidence="1" id="KW-0433">Leucine-rich repeat</keyword>
<evidence type="ECO:0000256" key="1">
    <source>
        <dbReference type="ARBA" id="ARBA00022614"/>
    </source>
</evidence>
<evidence type="ECO:0000256" key="3">
    <source>
        <dbReference type="ARBA" id="ARBA00022737"/>
    </source>
</evidence>
<dbReference type="Proteomes" id="UP000838756">
    <property type="component" value="Unassembled WGS sequence"/>
</dbReference>
<dbReference type="OrthoDB" id="6022531at2759"/>
<accession>A0A8S4S6L7</accession>
<evidence type="ECO:0000313" key="5">
    <source>
        <dbReference type="EMBL" id="CAH2245256.1"/>
    </source>
</evidence>
<keyword evidence="6" id="KW-1185">Reference proteome</keyword>
<protein>
    <submittedName>
        <fullName evidence="5">Jg5096 protein</fullName>
    </submittedName>
</protein>
<name>A0A8S4S6L7_9NEOP</name>
<dbReference type="AlphaFoldDB" id="A0A8S4S6L7"/>
<dbReference type="Pfam" id="PF13855">
    <property type="entry name" value="LRR_8"/>
    <property type="match status" value="2"/>
</dbReference>
<evidence type="ECO:0000313" key="6">
    <source>
        <dbReference type="Proteomes" id="UP000838756"/>
    </source>
</evidence>
<organism evidence="5 6">
    <name type="scientific">Pararge aegeria aegeria</name>
    <dbReference type="NCBI Taxonomy" id="348720"/>
    <lineage>
        <taxon>Eukaryota</taxon>
        <taxon>Metazoa</taxon>
        <taxon>Ecdysozoa</taxon>
        <taxon>Arthropoda</taxon>
        <taxon>Hexapoda</taxon>
        <taxon>Insecta</taxon>
        <taxon>Pterygota</taxon>
        <taxon>Neoptera</taxon>
        <taxon>Endopterygota</taxon>
        <taxon>Lepidoptera</taxon>
        <taxon>Glossata</taxon>
        <taxon>Ditrysia</taxon>
        <taxon>Papilionoidea</taxon>
        <taxon>Nymphalidae</taxon>
        <taxon>Satyrinae</taxon>
        <taxon>Satyrini</taxon>
        <taxon>Parargina</taxon>
        <taxon>Pararge</taxon>
    </lineage>
</organism>
<gene>
    <name evidence="5" type="primary">jg5096</name>
    <name evidence="5" type="ORF">PAEG_LOCUS21047</name>
</gene>
<dbReference type="GO" id="GO:0005886">
    <property type="term" value="C:plasma membrane"/>
    <property type="evidence" value="ECO:0007669"/>
    <property type="project" value="TreeGrafter"/>
</dbReference>
<feature type="signal peptide" evidence="4">
    <location>
        <begin position="1"/>
        <end position="19"/>
    </location>
</feature>